<dbReference type="PANTHER" id="PTHR42878">
    <property type="entry name" value="TWO-COMPONENT HISTIDINE KINASE"/>
    <property type="match status" value="1"/>
</dbReference>
<reference evidence="16 17" key="1">
    <citation type="submission" date="2017-10" db="EMBL/GenBank/DDBJ databases">
        <title>Whole genome of Pedobacter ginsengisoli T01R-27 isolated from tomato rhizosphere.</title>
        <authorList>
            <person name="Weon H.-Y."/>
            <person name="Lee S.A."/>
            <person name="Sang M.K."/>
            <person name="Song J."/>
        </authorList>
    </citation>
    <scope>NUCLEOTIDE SEQUENCE [LARGE SCALE GENOMIC DNA]</scope>
    <source>
        <strain evidence="16 17">T01R-27</strain>
    </source>
</reference>
<dbReference type="InterPro" id="IPR036890">
    <property type="entry name" value="HATPase_C_sf"/>
</dbReference>
<dbReference type="InterPro" id="IPR035965">
    <property type="entry name" value="PAS-like_dom_sf"/>
</dbReference>
<dbReference type="InterPro" id="IPR003594">
    <property type="entry name" value="HATPase_dom"/>
</dbReference>
<evidence type="ECO:0000259" key="15">
    <source>
        <dbReference type="PROSITE" id="PS50112"/>
    </source>
</evidence>
<keyword evidence="7" id="KW-0418">Kinase</keyword>
<dbReference type="Pfam" id="PF00989">
    <property type="entry name" value="PAS"/>
    <property type="match status" value="1"/>
</dbReference>
<keyword evidence="9" id="KW-1133">Transmembrane helix</keyword>
<dbReference type="PANTHER" id="PTHR42878:SF7">
    <property type="entry name" value="SENSOR HISTIDINE KINASE GLRK"/>
    <property type="match status" value="1"/>
</dbReference>
<dbReference type="SUPFAM" id="SSF55785">
    <property type="entry name" value="PYP-like sensor domain (PAS domain)"/>
    <property type="match status" value="1"/>
</dbReference>
<dbReference type="GO" id="GO:0007234">
    <property type="term" value="P:osmosensory signaling via phosphorelay pathway"/>
    <property type="evidence" value="ECO:0007669"/>
    <property type="project" value="TreeGrafter"/>
</dbReference>
<evidence type="ECO:0000256" key="3">
    <source>
        <dbReference type="ARBA" id="ARBA00012438"/>
    </source>
</evidence>
<dbReference type="PROSITE" id="PS50110">
    <property type="entry name" value="RESPONSE_REGULATORY"/>
    <property type="match status" value="1"/>
</dbReference>
<keyword evidence="10" id="KW-0902">Two-component regulatory system</keyword>
<protein>
    <recommendedName>
        <fullName evidence="3">histidine kinase</fullName>
        <ecNumber evidence="3">2.7.13.3</ecNumber>
    </recommendedName>
</protein>
<dbReference type="SUPFAM" id="SSF52172">
    <property type="entry name" value="CheY-like"/>
    <property type="match status" value="1"/>
</dbReference>
<feature type="modified residue" description="4-aspartylphosphate" evidence="12">
    <location>
        <position position="56"/>
    </location>
</feature>
<dbReference type="GO" id="GO:0030295">
    <property type="term" value="F:protein kinase activator activity"/>
    <property type="evidence" value="ECO:0007669"/>
    <property type="project" value="TreeGrafter"/>
</dbReference>
<keyword evidence="5" id="KW-0812">Transmembrane</keyword>
<evidence type="ECO:0000256" key="10">
    <source>
        <dbReference type="ARBA" id="ARBA00023012"/>
    </source>
</evidence>
<evidence type="ECO:0000256" key="2">
    <source>
        <dbReference type="ARBA" id="ARBA00004141"/>
    </source>
</evidence>
<dbReference type="SUPFAM" id="SSF47384">
    <property type="entry name" value="Homodimeric domain of signal transducing histidine kinase"/>
    <property type="match status" value="1"/>
</dbReference>
<dbReference type="OrthoDB" id="1931120at2"/>
<evidence type="ECO:0000256" key="4">
    <source>
        <dbReference type="ARBA" id="ARBA00022679"/>
    </source>
</evidence>
<feature type="domain" description="PAS" evidence="15">
    <location>
        <begin position="134"/>
        <end position="177"/>
    </location>
</feature>
<evidence type="ECO:0000256" key="11">
    <source>
        <dbReference type="ARBA" id="ARBA00023136"/>
    </source>
</evidence>
<feature type="domain" description="Response regulatory" evidence="14">
    <location>
        <begin position="5"/>
        <end position="121"/>
    </location>
</feature>
<dbReference type="InterPro" id="IPR036097">
    <property type="entry name" value="HisK_dim/P_sf"/>
</dbReference>
<dbReference type="RefSeq" id="WP_099440175.1">
    <property type="nucleotide sequence ID" value="NZ_CP024091.1"/>
</dbReference>
<accession>A0A2D1U9L4</accession>
<dbReference type="InterPro" id="IPR001789">
    <property type="entry name" value="Sig_transdc_resp-reg_receiver"/>
</dbReference>
<dbReference type="GO" id="GO:0000156">
    <property type="term" value="F:phosphorelay response regulator activity"/>
    <property type="evidence" value="ECO:0007669"/>
    <property type="project" value="TreeGrafter"/>
</dbReference>
<dbReference type="CDD" id="cd00156">
    <property type="entry name" value="REC"/>
    <property type="match status" value="1"/>
</dbReference>
<dbReference type="PROSITE" id="PS50109">
    <property type="entry name" value="HIS_KIN"/>
    <property type="match status" value="1"/>
</dbReference>
<comment type="subcellular location">
    <subcellularLocation>
        <location evidence="2">Membrane</location>
        <topology evidence="2">Multi-pass membrane protein</topology>
    </subcellularLocation>
</comment>
<keyword evidence="11" id="KW-0472">Membrane</keyword>
<dbReference type="InterPro" id="IPR011006">
    <property type="entry name" value="CheY-like_superfamily"/>
</dbReference>
<dbReference type="Pfam" id="PF02518">
    <property type="entry name" value="HATPase_c"/>
    <property type="match status" value="1"/>
</dbReference>
<dbReference type="GO" id="GO:0000155">
    <property type="term" value="F:phosphorelay sensor kinase activity"/>
    <property type="evidence" value="ECO:0007669"/>
    <property type="project" value="InterPro"/>
</dbReference>
<evidence type="ECO:0000313" key="16">
    <source>
        <dbReference type="EMBL" id="ATP58272.1"/>
    </source>
</evidence>
<feature type="domain" description="Histidine kinase" evidence="13">
    <location>
        <begin position="270"/>
        <end position="479"/>
    </location>
</feature>
<evidence type="ECO:0000313" key="17">
    <source>
        <dbReference type="Proteomes" id="UP000223749"/>
    </source>
</evidence>
<comment type="catalytic activity">
    <reaction evidence="1">
        <text>ATP + protein L-histidine = ADP + protein N-phospho-L-histidine.</text>
        <dbReference type="EC" id="2.7.13.3"/>
    </reaction>
</comment>
<evidence type="ECO:0000256" key="12">
    <source>
        <dbReference type="PROSITE-ProRule" id="PRU00169"/>
    </source>
</evidence>
<keyword evidence="6" id="KW-0547">Nucleotide-binding</keyword>
<dbReference type="SUPFAM" id="SSF55874">
    <property type="entry name" value="ATPase domain of HSP90 chaperone/DNA topoisomerase II/histidine kinase"/>
    <property type="match status" value="1"/>
</dbReference>
<dbReference type="SMART" id="SM00448">
    <property type="entry name" value="REC"/>
    <property type="match status" value="1"/>
</dbReference>
<dbReference type="Gene3D" id="3.40.50.2300">
    <property type="match status" value="1"/>
</dbReference>
<dbReference type="GO" id="GO:0006355">
    <property type="term" value="P:regulation of DNA-templated transcription"/>
    <property type="evidence" value="ECO:0007669"/>
    <property type="project" value="InterPro"/>
</dbReference>
<dbReference type="Gene3D" id="3.30.450.20">
    <property type="entry name" value="PAS domain"/>
    <property type="match status" value="1"/>
</dbReference>
<dbReference type="EC" id="2.7.13.3" evidence="3"/>
<name>A0A2D1U9L4_9SPHI</name>
<dbReference type="GO" id="GO:0005524">
    <property type="term" value="F:ATP binding"/>
    <property type="evidence" value="ECO:0007669"/>
    <property type="project" value="UniProtKB-KW"/>
</dbReference>
<dbReference type="KEGG" id="pgs:CPT03_18290"/>
<evidence type="ECO:0000256" key="8">
    <source>
        <dbReference type="ARBA" id="ARBA00022840"/>
    </source>
</evidence>
<evidence type="ECO:0000256" key="5">
    <source>
        <dbReference type="ARBA" id="ARBA00022692"/>
    </source>
</evidence>
<dbReference type="GO" id="GO:0016020">
    <property type="term" value="C:membrane"/>
    <property type="evidence" value="ECO:0007669"/>
    <property type="project" value="UniProtKB-SubCell"/>
</dbReference>
<dbReference type="InterPro" id="IPR005467">
    <property type="entry name" value="His_kinase_dom"/>
</dbReference>
<evidence type="ECO:0000256" key="9">
    <source>
        <dbReference type="ARBA" id="ARBA00022989"/>
    </source>
</evidence>
<dbReference type="EMBL" id="CP024091">
    <property type="protein sequence ID" value="ATP58272.1"/>
    <property type="molecule type" value="Genomic_DNA"/>
</dbReference>
<evidence type="ECO:0000259" key="13">
    <source>
        <dbReference type="PROSITE" id="PS50109"/>
    </source>
</evidence>
<dbReference type="SMART" id="SM00091">
    <property type="entry name" value="PAS"/>
    <property type="match status" value="1"/>
</dbReference>
<evidence type="ECO:0000256" key="6">
    <source>
        <dbReference type="ARBA" id="ARBA00022741"/>
    </source>
</evidence>
<dbReference type="InterPro" id="IPR004358">
    <property type="entry name" value="Sig_transdc_His_kin-like_C"/>
</dbReference>
<dbReference type="SMART" id="SM00387">
    <property type="entry name" value="HATPase_c"/>
    <property type="match status" value="1"/>
</dbReference>
<gene>
    <name evidence="16" type="ORF">CPT03_18290</name>
</gene>
<dbReference type="InterPro" id="IPR013767">
    <property type="entry name" value="PAS_fold"/>
</dbReference>
<dbReference type="PRINTS" id="PR00344">
    <property type="entry name" value="BCTRLSENSOR"/>
</dbReference>
<keyword evidence="4" id="KW-0808">Transferase</keyword>
<dbReference type="Gene3D" id="1.10.287.130">
    <property type="match status" value="1"/>
</dbReference>
<dbReference type="Gene3D" id="3.30.565.10">
    <property type="entry name" value="Histidine kinase-like ATPase, C-terminal domain"/>
    <property type="match status" value="1"/>
</dbReference>
<organism evidence="16 17">
    <name type="scientific">Pedobacter ginsengisoli</name>
    <dbReference type="NCBI Taxonomy" id="363852"/>
    <lineage>
        <taxon>Bacteria</taxon>
        <taxon>Pseudomonadati</taxon>
        <taxon>Bacteroidota</taxon>
        <taxon>Sphingobacteriia</taxon>
        <taxon>Sphingobacteriales</taxon>
        <taxon>Sphingobacteriaceae</taxon>
        <taxon>Pedobacter</taxon>
    </lineage>
</organism>
<dbReference type="AlphaFoldDB" id="A0A2D1U9L4"/>
<proteinExistence type="predicted"/>
<keyword evidence="17" id="KW-1185">Reference proteome</keyword>
<keyword evidence="8" id="KW-0067">ATP-binding</keyword>
<evidence type="ECO:0000259" key="14">
    <source>
        <dbReference type="PROSITE" id="PS50110"/>
    </source>
</evidence>
<evidence type="ECO:0000256" key="1">
    <source>
        <dbReference type="ARBA" id="ARBA00000085"/>
    </source>
</evidence>
<dbReference type="InterPro" id="IPR050351">
    <property type="entry name" value="BphY/WalK/GraS-like"/>
</dbReference>
<dbReference type="Proteomes" id="UP000223749">
    <property type="component" value="Chromosome"/>
</dbReference>
<dbReference type="NCBIfam" id="TIGR00229">
    <property type="entry name" value="sensory_box"/>
    <property type="match status" value="1"/>
</dbReference>
<keyword evidence="12" id="KW-0597">Phosphoprotein</keyword>
<dbReference type="InterPro" id="IPR000014">
    <property type="entry name" value="PAS"/>
</dbReference>
<sequence length="485" mass="54780">MKQVRVLLIDDDEDDYVLTREVFNQISPRYELSWVNSYEKGIYAILKKQFDVFLVDYRLGKGTGIDLLIEAINSGCEEPIIMLTGKGDLAIDEQAMNIGAADYLVKDEIDPSSLDRSIRYAIKQAGSVKALKASERKYRAIFEQANDPILVSDYSGRIYDINTAGLKFFDYERSEILQLNTNAVFSNAVDAEKFRELMESNGSLSDFECELISSKSEIYYCSLSSFIQTDMVNMEEVYHTIVHNLSHRKNIEEKSVSLGKMSISEHIAKGLGEEIRDPLSSVNLALDELAADSSIVYNETIQSYLEIIKSNCDRVNQLMQNFISSTETKTLNLQRHNILTVIEEAISEVQDLIIGHNIKLTTEFHQSEQKVLLDKPKIKNALVSVIKNAVEAMQIYPKMIHISSSSDGGMYEIGVEDNGIGVDPKDHEKIFEPFFTTKKRASGLGLTHTQRVLTTHNGSIKLKQLAQGSLFLIRIPIYHEGTLWF</sequence>
<evidence type="ECO:0000256" key="7">
    <source>
        <dbReference type="ARBA" id="ARBA00022777"/>
    </source>
</evidence>
<dbReference type="PROSITE" id="PS50112">
    <property type="entry name" value="PAS"/>
    <property type="match status" value="1"/>
</dbReference>
<dbReference type="Pfam" id="PF00072">
    <property type="entry name" value="Response_reg"/>
    <property type="match status" value="1"/>
</dbReference>
<dbReference type="CDD" id="cd00130">
    <property type="entry name" value="PAS"/>
    <property type="match status" value="1"/>
</dbReference>